<protein>
    <submittedName>
        <fullName evidence="1">NAD(P)/FAD-dependent oxidoreductase</fullName>
        <ecNumber evidence="1">1.-.-.-</ecNumber>
    </submittedName>
</protein>
<name>A0ABW1AS95_9RHOO</name>
<dbReference type="RefSeq" id="WP_096449531.1">
    <property type="nucleotide sequence ID" value="NZ_JBHSOG010000048.1"/>
</dbReference>
<dbReference type="Pfam" id="PF13450">
    <property type="entry name" value="NAD_binding_8"/>
    <property type="match status" value="1"/>
</dbReference>
<dbReference type="GO" id="GO:0016491">
    <property type="term" value="F:oxidoreductase activity"/>
    <property type="evidence" value="ECO:0007669"/>
    <property type="project" value="UniProtKB-KW"/>
</dbReference>
<gene>
    <name evidence="1" type="ORF">ACFPTN_12205</name>
</gene>
<proteinExistence type="predicted"/>
<evidence type="ECO:0000313" key="1">
    <source>
        <dbReference type="EMBL" id="MFC5770135.1"/>
    </source>
</evidence>
<comment type="caution">
    <text evidence="1">The sequence shown here is derived from an EMBL/GenBank/DDBJ whole genome shotgun (WGS) entry which is preliminary data.</text>
</comment>
<organism evidence="1 2">
    <name type="scientific">Thauera sinica</name>
    <dbReference type="NCBI Taxonomy" id="2665146"/>
    <lineage>
        <taxon>Bacteria</taxon>
        <taxon>Pseudomonadati</taxon>
        <taxon>Pseudomonadota</taxon>
        <taxon>Betaproteobacteria</taxon>
        <taxon>Rhodocyclales</taxon>
        <taxon>Zoogloeaceae</taxon>
        <taxon>Thauera</taxon>
    </lineage>
</organism>
<dbReference type="InterPro" id="IPR036188">
    <property type="entry name" value="FAD/NAD-bd_sf"/>
</dbReference>
<sequence length="369" mass="39853">MPHDAGSVAQTPAGDAVVIAGAGPAGLAAAITLARAGRRVVVHEARREVGYRFGTDLQGLENWSSRDDVLDELRRDGLGTAFAHLGCSAGVAFDAWDVSYPLAASSPLVYVVERGPRPGSLDHALQQQALALGVELRFGSRVRDAGAARILATGPTHADAIAAGYHFETRMADGFWLVLDDALAPCGYAYLLVMGGRGTVKSCMFADFGRQQRYVERTVARFRRLAGLDMRAPRFHAGVGNILLPRTAMEGASAVVGERAGFQDALAGFGMRHAMRSGVLAARALLEGCDYDSLWRGRMAPALRASLVNRALYTMLGNRGYRWLLRVQAASGDTRAFLRWLYGAGLLGRGLLPWARRRFCSRREAPQPR</sequence>
<dbReference type="InterPro" id="IPR050407">
    <property type="entry name" value="Geranylgeranyl_reductase"/>
</dbReference>
<reference evidence="2" key="1">
    <citation type="journal article" date="2019" name="Int. J. Syst. Evol. Microbiol.">
        <title>The Global Catalogue of Microorganisms (GCM) 10K type strain sequencing project: providing services to taxonomists for standard genome sequencing and annotation.</title>
        <authorList>
            <consortium name="The Broad Institute Genomics Platform"/>
            <consortium name="The Broad Institute Genome Sequencing Center for Infectious Disease"/>
            <person name="Wu L."/>
            <person name="Ma J."/>
        </authorList>
    </citation>
    <scope>NUCLEOTIDE SEQUENCE [LARGE SCALE GENOMIC DNA]</scope>
    <source>
        <strain evidence="2">SHR3</strain>
    </source>
</reference>
<dbReference type="Gene3D" id="3.50.50.60">
    <property type="entry name" value="FAD/NAD(P)-binding domain"/>
    <property type="match status" value="2"/>
</dbReference>
<accession>A0ABW1AS95</accession>
<evidence type="ECO:0000313" key="2">
    <source>
        <dbReference type="Proteomes" id="UP001595974"/>
    </source>
</evidence>
<dbReference type="PANTHER" id="PTHR42685">
    <property type="entry name" value="GERANYLGERANYL DIPHOSPHATE REDUCTASE"/>
    <property type="match status" value="1"/>
</dbReference>
<dbReference type="SUPFAM" id="SSF51905">
    <property type="entry name" value="FAD/NAD(P)-binding domain"/>
    <property type="match status" value="1"/>
</dbReference>
<keyword evidence="1" id="KW-0560">Oxidoreductase</keyword>
<dbReference type="PRINTS" id="PR00419">
    <property type="entry name" value="ADXRDTASE"/>
</dbReference>
<keyword evidence="2" id="KW-1185">Reference proteome</keyword>
<dbReference type="EC" id="1.-.-.-" evidence="1"/>
<dbReference type="Proteomes" id="UP001595974">
    <property type="component" value="Unassembled WGS sequence"/>
</dbReference>
<dbReference type="PANTHER" id="PTHR42685:SF18">
    <property type="entry name" value="DIGERANYLGERANYLGLYCEROPHOSPHOLIPID REDUCTASE"/>
    <property type="match status" value="1"/>
</dbReference>
<dbReference type="EMBL" id="JBHSOG010000048">
    <property type="protein sequence ID" value="MFC5770135.1"/>
    <property type="molecule type" value="Genomic_DNA"/>
</dbReference>